<dbReference type="InterPro" id="IPR003362">
    <property type="entry name" value="Bact_transf"/>
</dbReference>
<dbReference type="HOGENOM" id="CLU_024920_0_1_5"/>
<dbReference type="InterPro" id="IPR017475">
    <property type="entry name" value="EPS_sugar_tfrase"/>
</dbReference>
<dbReference type="Pfam" id="PF02397">
    <property type="entry name" value="Bac_transf"/>
    <property type="match status" value="1"/>
</dbReference>
<keyword evidence="7" id="KW-0270">Exopolysaccharide synthesis</keyword>
<evidence type="ECO:0000256" key="3">
    <source>
        <dbReference type="ARBA" id="ARBA00022679"/>
    </source>
</evidence>
<feature type="transmembrane region" description="Helical" evidence="8">
    <location>
        <begin position="295"/>
        <end position="315"/>
    </location>
</feature>
<evidence type="ECO:0000259" key="9">
    <source>
        <dbReference type="Pfam" id="PF02397"/>
    </source>
</evidence>
<evidence type="ECO:0000313" key="10">
    <source>
        <dbReference type="EMBL" id="AHB47822.1"/>
    </source>
</evidence>
<evidence type="ECO:0000256" key="5">
    <source>
        <dbReference type="ARBA" id="ARBA00022989"/>
    </source>
</evidence>
<feature type="transmembrane region" description="Helical" evidence="8">
    <location>
        <begin position="61"/>
        <end position="79"/>
    </location>
</feature>
<organism evidence="10 11">
    <name type="scientific">Hyphomicrobium nitrativorans NL23</name>
    <dbReference type="NCBI Taxonomy" id="1029756"/>
    <lineage>
        <taxon>Bacteria</taxon>
        <taxon>Pseudomonadati</taxon>
        <taxon>Pseudomonadota</taxon>
        <taxon>Alphaproteobacteria</taxon>
        <taxon>Hyphomicrobiales</taxon>
        <taxon>Hyphomicrobiaceae</taxon>
        <taxon>Hyphomicrobium</taxon>
    </lineage>
</organism>
<dbReference type="AlphaFoldDB" id="V5SBG8"/>
<feature type="domain" description="Bacterial sugar transferase" evidence="9">
    <location>
        <begin position="289"/>
        <end position="472"/>
    </location>
</feature>
<dbReference type="KEGG" id="hni:W911_04430"/>
<proteinExistence type="inferred from homology"/>
<name>V5SBG8_9HYPH</name>
<dbReference type="GO" id="GO:0016020">
    <property type="term" value="C:membrane"/>
    <property type="evidence" value="ECO:0007669"/>
    <property type="project" value="UniProtKB-SubCell"/>
</dbReference>
<evidence type="ECO:0000256" key="8">
    <source>
        <dbReference type="SAM" id="Phobius"/>
    </source>
</evidence>
<dbReference type="STRING" id="1029756.W911_04430"/>
<evidence type="ECO:0000256" key="2">
    <source>
        <dbReference type="ARBA" id="ARBA00006464"/>
    </source>
</evidence>
<comment type="subcellular location">
    <subcellularLocation>
        <location evidence="1">Membrane</location>
        <topology evidence="1">Multi-pass membrane protein</topology>
    </subcellularLocation>
</comment>
<feature type="transmembrane region" description="Helical" evidence="8">
    <location>
        <begin position="27"/>
        <end position="49"/>
    </location>
</feature>
<dbReference type="PATRIC" id="fig|1029756.8.peg.926"/>
<dbReference type="PANTHER" id="PTHR30576:SF21">
    <property type="entry name" value="UDP-GLUCOSE:UNDECAPRENYL-PHOSPHATE GLUCOSE-1-PHOSPHATE TRANSFERASE"/>
    <property type="match status" value="1"/>
</dbReference>
<dbReference type="GO" id="GO:0009242">
    <property type="term" value="P:colanic acid biosynthetic process"/>
    <property type="evidence" value="ECO:0007669"/>
    <property type="project" value="TreeGrafter"/>
</dbReference>
<dbReference type="Pfam" id="PF13727">
    <property type="entry name" value="CoA_binding_3"/>
    <property type="match status" value="1"/>
</dbReference>
<reference evidence="10 11" key="1">
    <citation type="journal article" date="2014" name="Genome Announc.">
        <title>Complete Genome Sequence of Hyphomicrobium nitrativorans Strain NL23, a Denitrifying Bacterium Isolated from Biofilm of a Methanol-Fed Denitrification System Treating Seawater at the Montreal Biodome.</title>
        <authorList>
            <person name="Martineau C."/>
            <person name="Villeneuve C."/>
            <person name="Mauffrey F."/>
            <person name="Villemur R."/>
        </authorList>
    </citation>
    <scope>NUCLEOTIDE SEQUENCE [LARGE SCALE GENOMIC DNA]</scope>
    <source>
        <strain evidence="10">NL23</strain>
    </source>
</reference>
<keyword evidence="5 8" id="KW-1133">Transmembrane helix</keyword>
<keyword evidence="3 10" id="KW-0808">Transferase</keyword>
<evidence type="ECO:0000256" key="4">
    <source>
        <dbReference type="ARBA" id="ARBA00022692"/>
    </source>
</evidence>
<gene>
    <name evidence="10" type="ORF">W911_04430</name>
</gene>
<evidence type="ECO:0000313" key="11">
    <source>
        <dbReference type="Proteomes" id="UP000018542"/>
    </source>
</evidence>
<feature type="transmembrane region" description="Helical" evidence="8">
    <location>
        <begin position="100"/>
        <end position="118"/>
    </location>
</feature>
<evidence type="ECO:0000256" key="7">
    <source>
        <dbReference type="ARBA" id="ARBA00023169"/>
    </source>
</evidence>
<dbReference type="GO" id="GO:0000271">
    <property type="term" value="P:polysaccharide biosynthetic process"/>
    <property type="evidence" value="ECO:0007669"/>
    <property type="project" value="UniProtKB-KW"/>
</dbReference>
<dbReference type="EMBL" id="CP006912">
    <property type="protein sequence ID" value="AHB47822.1"/>
    <property type="molecule type" value="Genomic_DNA"/>
</dbReference>
<keyword evidence="6 8" id="KW-0472">Membrane</keyword>
<protein>
    <submittedName>
        <fullName evidence="10">Polyprenyl glycosylphosphotransferase</fullName>
    </submittedName>
</protein>
<keyword evidence="11" id="KW-1185">Reference proteome</keyword>
<sequence>MNPVLAGSFNAKPVAARPRVTTSLGRVRATLVVSDACSVLFSALVTKLLYLDLILGTGQPLLPYVVVGLALAAILVPFYEQMDLYRDEVIVSPLIGFGKVWGGLALSFLVTLGLLYTLKVAEDFSRVWIFAWFAVSAATVVYARSRCLAWLRSKAWSGQIRYRVALVGTAEHLLKIEAHLASSCPLSEVGGKYLVGTANDYSAFDGNLDALHREMMGGAYDRVIICVPSSEHALLCATTRSLASFSAELLLCTDMSEYPVAVTGSRAIGSVRMDVVNVVPPSERSHLVKVLLDRVLATVGIVVLLPLLAVVAIAIKLDSPGPVLFVQRRYGQNNKIFGIFKFRTMHVADDGPAIRQAQRNDPRVTRVGRFLRRTSIDELPQLLNVLLGDMSIVGPRPHAIAHDDAFERELDLFSRRRRVRPGITGWSQVNGFRGETPTTESVRQRMEYDLYYIQNWSIWLDLEIIARTVLVVGRGAY</sequence>
<keyword evidence="4 8" id="KW-0812">Transmembrane</keyword>
<evidence type="ECO:0000256" key="6">
    <source>
        <dbReference type="ARBA" id="ARBA00023136"/>
    </source>
</evidence>
<dbReference type="PANTHER" id="PTHR30576">
    <property type="entry name" value="COLANIC BIOSYNTHESIS UDP-GLUCOSE LIPID CARRIER TRANSFERASE"/>
    <property type="match status" value="1"/>
</dbReference>
<feature type="transmembrane region" description="Helical" evidence="8">
    <location>
        <begin position="124"/>
        <end position="143"/>
    </location>
</feature>
<evidence type="ECO:0000256" key="1">
    <source>
        <dbReference type="ARBA" id="ARBA00004141"/>
    </source>
</evidence>
<accession>V5SBG8</accession>
<dbReference type="GO" id="GO:0089702">
    <property type="term" value="F:undecaprenyl-phosphate glucose phosphotransferase activity"/>
    <property type="evidence" value="ECO:0007669"/>
    <property type="project" value="TreeGrafter"/>
</dbReference>
<comment type="similarity">
    <text evidence="2">Belongs to the bacterial sugar transferase family.</text>
</comment>
<dbReference type="Proteomes" id="UP000018542">
    <property type="component" value="Chromosome"/>
</dbReference>
<dbReference type="NCBIfam" id="TIGR03025">
    <property type="entry name" value="EPS_sugtrans"/>
    <property type="match status" value="1"/>
</dbReference>